<proteinExistence type="predicted"/>
<name>A0A195BBL8_9HYME</name>
<organism evidence="1 2">
    <name type="scientific">Atta colombica</name>
    <dbReference type="NCBI Taxonomy" id="520822"/>
    <lineage>
        <taxon>Eukaryota</taxon>
        <taxon>Metazoa</taxon>
        <taxon>Ecdysozoa</taxon>
        <taxon>Arthropoda</taxon>
        <taxon>Hexapoda</taxon>
        <taxon>Insecta</taxon>
        <taxon>Pterygota</taxon>
        <taxon>Neoptera</taxon>
        <taxon>Endopterygota</taxon>
        <taxon>Hymenoptera</taxon>
        <taxon>Apocrita</taxon>
        <taxon>Aculeata</taxon>
        <taxon>Formicoidea</taxon>
        <taxon>Formicidae</taxon>
        <taxon>Myrmicinae</taxon>
        <taxon>Atta</taxon>
    </lineage>
</organism>
<sequence length="106" mass="11742">MQRRASGSAISGEPAEARRLAPPDCFALRLRDLALPPWPAYVAAACTSFILGLRRDFTDRPVPFHAGVYGAVEKDEQAVTCNLELYPHASAFFLFDSRPRSQYIVS</sequence>
<evidence type="ECO:0000313" key="2">
    <source>
        <dbReference type="Proteomes" id="UP000078540"/>
    </source>
</evidence>
<dbReference type="AlphaFoldDB" id="A0A195BBL8"/>
<evidence type="ECO:0000313" key="1">
    <source>
        <dbReference type="EMBL" id="KYM81933.1"/>
    </source>
</evidence>
<keyword evidence="2" id="KW-1185">Reference proteome</keyword>
<dbReference type="Proteomes" id="UP000078540">
    <property type="component" value="Unassembled WGS sequence"/>
</dbReference>
<protein>
    <submittedName>
        <fullName evidence="1">Uncharacterized protein</fullName>
    </submittedName>
</protein>
<reference evidence="1 2" key="1">
    <citation type="submission" date="2015-09" db="EMBL/GenBank/DDBJ databases">
        <title>Atta colombica WGS genome.</title>
        <authorList>
            <person name="Nygaard S."/>
            <person name="Hu H."/>
            <person name="Boomsma J."/>
            <person name="Zhang G."/>
        </authorList>
    </citation>
    <scope>NUCLEOTIDE SEQUENCE [LARGE SCALE GENOMIC DNA]</scope>
    <source>
        <strain evidence="1">Treedump-2</strain>
        <tissue evidence="1">Whole body</tissue>
    </source>
</reference>
<accession>A0A195BBL8</accession>
<dbReference type="EMBL" id="KQ976526">
    <property type="protein sequence ID" value="KYM81933.1"/>
    <property type="molecule type" value="Genomic_DNA"/>
</dbReference>
<gene>
    <name evidence="1" type="ORF">ALC53_07574</name>
</gene>